<dbReference type="AlphaFoldDB" id="A0ABD4QKA6"/>
<sequence>MMNFGAYLRALREEKKLSVNQLAMYSEVSAAGISRIENGKRGIPKPPTIKKLAGALKVSYEEMMQAAGYIEEASSVHQLKDEEMTLSKIKEAAAQYELSDLEIFDGDIWSTLSKKEIEDLNRYLLFIINSRSSS</sequence>
<dbReference type="EMBL" id="JAGQFH010000012">
    <property type="protein sequence ID" value="MBR8689757.1"/>
    <property type="molecule type" value="Genomic_DNA"/>
</dbReference>
<keyword evidence="1" id="KW-0238">DNA-binding</keyword>
<dbReference type="Pfam" id="PF13560">
    <property type="entry name" value="HTH_31"/>
    <property type="match status" value="1"/>
</dbReference>
<comment type="caution">
    <text evidence="3">The sequence shown here is derived from an EMBL/GenBank/DDBJ whole genome shotgun (WGS) entry which is preliminary data.</text>
</comment>
<dbReference type="PROSITE" id="PS50943">
    <property type="entry name" value="HTH_CROC1"/>
    <property type="match status" value="1"/>
</dbReference>
<dbReference type="Gene3D" id="1.10.260.40">
    <property type="entry name" value="lambda repressor-like DNA-binding domains"/>
    <property type="match status" value="1"/>
</dbReference>
<dbReference type="Proteomes" id="UP000676804">
    <property type="component" value="Unassembled WGS sequence"/>
</dbReference>
<proteinExistence type="predicted"/>
<evidence type="ECO:0000259" key="2">
    <source>
        <dbReference type="PROSITE" id="PS50943"/>
    </source>
</evidence>
<protein>
    <submittedName>
        <fullName evidence="3">Transcriptional regulator</fullName>
    </submittedName>
</protein>
<feature type="domain" description="HTH cro/C1-type" evidence="2">
    <location>
        <begin position="8"/>
        <end position="63"/>
    </location>
</feature>
<reference evidence="3 4" key="1">
    <citation type="submission" date="2021-04" db="EMBL/GenBank/DDBJ databases">
        <title>Isolation of newly marine bacteria for enzymatic activity.</title>
        <authorList>
            <person name="Hadi W.A.M."/>
            <person name="Nair A.J.J."/>
            <person name="Edwin B.T."/>
        </authorList>
    </citation>
    <scope>NUCLEOTIDE SEQUENCE [LARGE SCALE GENOMIC DNA]</scope>
    <source>
        <strain evidence="3 4">B28A</strain>
    </source>
</reference>
<dbReference type="CDD" id="cd00093">
    <property type="entry name" value="HTH_XRE"/>
    <property type="match status" value="1"/>
</dbReference>
<dbReference type="InterPro" id="IPR010982">
    <property type="entry name" value="Lambda_DNA-bd_dom_sf"/>
</dbReference>
<evidence type="ECO:0000313" key="4">
    <source>
        <dbReference type="Proteomes" id="UP000676804"/>
    </source>
</evidence>
<evidence type="ECO:0000313" key="3">
    <source>
        <dbReference type="EMBL" id="MBR8689757.1"/>
    </source>
</evidence>
<dbReference type="InterPro" id="IPR050807">
    <property type="entry name" value="TransReg_Diox_bact_type"/>
</dbReference>
<organism evidence="3 4">
    <name type="scientific">Bacillus australimaris</name>
    <dbReference type="NCBI Taxonomy" id="1326968"/>
    <lineage>
        <taxon>Bacteria</taxon>
        <taxon>Bacillati</taxon>
        <taxon>Bacillota</taxon>
        <taxon>Bacilli</taxon>
        <taxon>Bacillales</taxon>
        <taxon>Bacillaceae</taxon>
        <taxon>Bacillus</taxon>
    </lineage>
</organism>
<dbReference type="PANTHER" id="PTHR46797">
    <property type="entry name" value="HTH-TYPE TRANSCRIPTIONAL REGULATOR"/>
    <property type="match status" value="1"/>
</dbReference>
<dbReference type="GO" id="GO:0003677">
    <property type="term" value="F:DNA binding"/>
    <property type="evidence" value="ECO:0007669"/>
    <property type="project" value="UniProtKB-KW"/>
</dbReference>
<dbReference type="SMART" id="SM00530">
    <property type="entry name" value="HTH_XRE"/>
    <property type="match status" value="1"/>
</dbReference>
<dbReference type="InterPro" id="IPR001387">
    <property type="entry name" value="Cro/C1-type_HTH"/>
</dbReference>
<dbReference type="PANTHER" id="PTHR46797:SF1">
    <property type="entry name" value="METHYLPHOSPHONATE SYNTHASE"/>
    <property type="match status" value="1"/>
</dbReference>
<gene>
    <name evidence="3" type="ORF">KCQ59_08175</name>
</gene>
<evidence type="ECO:0000256" key="1">
    <source>
        <dbReference type="ARBA" id="ARBA00023125"/>
    </source>
</evidence>
<accession>A0ABD4QKA6</accession>
<name>A0ABD4QKA6_9BACI</name>
<dbReference type="SUPFAM" id="SSF47413">
    <property type="entry name" value="lambda repressor-like DNA-binding domains"/>
    <property type="match status" value="1"/>
</dbReference>